<dbReference type="InterPro" id="IPR014905">
    <property type="entry name" value="HIRAN"/>
</dbReference>
<keyword evidence="3" id="KW-0479">Metal-binding</keyword>
<evidence type="ECO:0000256" key="11">
    <source>
        <dbReference type="ARBA" id="ARBA00022853"/>
    </source>
</evidence>
<dbReference type="GO" id="GO:0006281">
    <property type="term" value="P:DNA repair"/>
    <property type="evidence" value="ECO:0000318"/>
    <property type="project" value="GO_Central"/>
</dbReference>
<proteinExistence type="inferred from homology"/>
<dbReference type="PROSITE" id="PS50089">
    <property type="entry name" value="ZF_RING_2"/>
    <property type="match status" value="1"/>
</dbReference>
<dbReference type="InterPro" id="IPR000330">
    <property type="entry name" value="SNF2_N"/>
</dbReference>
<dbReference type="Pfam" id="PF00271">
    <property type="entry name" value="Helicase_C"/>
    <property type="match status" value="1"/>
</dbReference>
<dbReference type="FunFam" id="3.40.50.10810:FF:000089">
    <property type="entry name" value="DNA repair protein RAD5B"/>
    <property type="match status" value="1"/>
</dbReference>
<comment type="similarity">
    <text evidence="2">Belongs to the SNF2/RAD54 helicase family. RAD16 subfamily.</text>
</comment>
<dbReference type="Pfam" id="PF24559">
    <property type="entry name" value="UBA_RAD5A"/>
    <property type="match status" value="1"/>
</dbReference>
<dbReference type="Gene3D" id="3.30.40.10">
    <property type="entry name" value="Zinc/RING finger domain, C3HC4 (zinc finger)"/>
    <property type="match status" value="1"/>
</dbReference>
<dbReference type="InterPro" id="IPR001841">
    <property type="entry name" value="Znf_RING"/>
</dbReference>
<dbReference type="SMART" id="SM00910">
    <property type="entry name" value="HIRAN"/>
    <property type="match status" value="1"/>
</dbReference>
<evidence type="ECO:0000313" key="15">
    <source>
        <dbReference type="EMBL" id="RQO89543.2"/>
    </source>
</evidence>
<dbReference type="GO" id="GO:0006325">
    <property type="term" value="P:chromatin organization"/>
    <property type="evidence" value="ECO:0007669"/>
    <property type="project" value="UniProtKB-KW"/>
</dbReference>
<keyword evidence="8" id="KW-0347">Helicase</keyword>
<dbReference type="InterPro" id="IPR017907">
    <property type="entry name" value="Znf_RING_CS"/>
</dbReference>
<dbReference type="KEGG" id="pop:18097999"/>
<dbReference type="SMART" id="SM00490">
    <property type="entry name" value="HELICc"/>
    <property type="match status" value="1"/>
</dbReference>
<dbReference type="Proteomes" id="UP000006729">
    <property type="component" value="Chromosome 4"/>
</dbReference>
<accession>A0A3N7EU74</accession>
<evidence type="ECO:0000256" key="2">
    <source>
        <dbReference type="ARBA" id="ARBA00008438"/>
    </source>
</evidence>
<dbReference type="GO" id="GO:0005634">
    <property type="term" value="C:nucleus"/>
    <property type="evidence" value="ECO:0000318"/>
    <property type="project" value="GO_Central"/>
</dbReference>
<evidence type="ECO:0000256" key="4">
    <source>
        <dbReference type="ARBA" id="ARBA00022741"/>
    </source>
</evidence>
<evidence type="ECO:0000256" key="10">
    <source>
        <dbReference type="ARBA" id="ARBA00022840"/>
    </source>
</evidence>
<dbReference type="Pfam" id="PF00176">
    <property type="entry name" value="SNF2-rel_dom"/>
    <property type="match status" value="1"/>
</dbReference>
<reference evidence="15 16" key="1">
    <citation type="journal article" date="2006" name="Science">
        <title>The genome of black cottonwood, Populus trichocarpa (Torr. &amp; Gray).</title>
        <authorList>
            <person name="Tuskan G.A."/>
            <person name="Difazio S."/>
            <person name="Jansson S."/>
            <person name="Bohlmann J."/>
            <person name="Grigoriev I."/>
            <person name="Hellsten U."/>
            <person name="Putnam N."/>
            <person name="Ralph S."/>
            <person name="Rombauts S."/>
            <person name="Salamov A."/>
            <person name="Schein J."/>
            <person name="Sterck L."/>
            <person name="Aerts A."/>
            <person name="Bhalerao R.R."/>
            <person name="Bhalerao R.P."/>
            <person name="Blaudez D."/>
            <person name="Boerjan W."/>
            <person name="Brun A."/>
            <person name="Brunner A."/>
            <person name="Busov V."/>
            <person name="Campbell M."/>
            <person name="Carlson J."/>
            <person name="Chalot M."/>
            <person name="Chapman J."/>
            <person name="Chen G.L."/>
            <person name="Cooper D."/>
            <person name="Coutinho P.M."/>
            <person name="Couturier J."/>
            <person name="Covert S."/>
            <person name="Cronk Q."/>
            <person name="Cunningham R."/>
            <person name="Davis J."/>
            <person name="Degroeve S."/>
            <person name="Dejardin A."/>
            <person name="Depamphilis C."/>
            <person name="Detter J."/>
            <person name="Dirks B."/>
            <person name="Dubchak I."/>
            <person name="Duplessis S."/>
            <person name="Ehlting J."/>
            <person name="Ellis B."/>
            <person name="Gendler K."/>
            <person name="Goodstein D."/>
            <person name="Gribskov M."/>
            <person name="Grimwood J."/>
            <person name="Groover A."/>
            <person name="Gunter L."/>
            <person name="Hamberger B."/>
            <person name="Heinze B."/>
            <person name="Helariutta Y."/>
            <person name="Henrissat B."/>
            <person name="Holligan D."/>
            <person name="Holt R."/>
            <person name="Huang W."/>
            <person name="Islam-Faridi N."/>
            <person name="Jones S."/>
            <person name="Jones-Rhoades M."/>
            <person name="Jorgensen R."/>
            <person name="Joshi C."/>
            <person name="Kangasjarvi J."/>
            <person name="Karlsson J."/>
            <person name="Kelleher C."/>
            <person name="Kirkpatrick R."/>
            <person name="Kirst M."/>
            <person name="Kohler A."/>
            <person name="Kalluri U."/>
            <person name="Larimer F."/>
            <person name="Leebens-Mack J."/>
            <person name="Leple J.C."/>
            <person name="Locascio P."/>
            <person name="Lou Y."/>
            <person name="Lucas S."/>
            <person name="Martin F."/>
            <person name="Montanini B."/>
            <person name="Napoli C."/>
            <person name="Nelson D.R."/>
            <person name="Nelson C."/>
            <person name="Nieminen K."/>
            <person name="Nilsson O."/>
            <person name="Pereda V."/>
            <person name="Peter G."/>
            <person name="Philippe R."/>
            <person name="Pilate G."/>
            <person name="Poliakov A."/>
            <person name="Razumovskaya J."/>
            <person name="Richardson P."/>
            <person name="Rinaldi C."/>
            <person name="Ritland K."/>
            <person name="Rouze P."/>
            <person name="Ryaboy D."/>
            <person name="Schmutz J."/>
            <person name="Schrader J."/>
            <person name="Segerman B."/>
            <person name="Shin H."/>
            <person name="Siddiqui A."/>
            <person name="Sterky F."/>
            <person name="Terry A."/>
            <person name="Tsai C.J."/>
            <person name="Uberbacher E."/>
            <person name="Unneberg P."/>
            <person name="Vahala J."/>
            <person name="Wall K."/>
            <person name="Wessler S."/>
            <person name="Yang G."/>
            <person name="Yin T."/>
            <person name="Douglas C."/>
            <person name="Marra M."/>
            <person name="Sandberg G."/>
            <person name="Van de Peer Y."/>
            <person name="Rokhsar D."/>
        </authorList>
    </citation>
    <scope>NUCLEOTIDE SEQUENCE [LARGE SCALE GENOMIC DNA]</scope>
    <source>
        <strain evidence="16">cv. Nisqually</strain>
    </source>
</reference>
<evidence type="ECO:0000256" key="8">
    <source>
        <dbReference type="ARBA" id="ARBA00022806"/>
    </source>
</evidence>
<dbReference type="EMBL" id="CM009293">
    <property type="protein sequence ID" value="RQO89543.2"/>
    <property type="molecule type" value="Genomic_DNA"/>
</dbReference>
<dbReference type="GO" id="GO:0016818">
    <property type="term" value="F:hydrolase activity, acting on acid anhydrides, in phosphorus-containing anhydrides"/>
    <property type="evidence" value="ECO:0007669"/>
    <property type="project" value="InterPro"/>
</dbReference>
<evidence type="ECO:0000256" key="14">
    <source>
        <dbReference type="PROSITE-ProRule" id="PRU00175"/>
    </source>
</evidence>
<dbReference type="PROSITE" id="PS00518">
    <property type="entry name" value="ZF_RING_1"/>
    <property type="match status" value="1"/>
</dbReference>
<organism evidence="15 16">
    <name type="scientific">Populus trichocarpa</name>
    <name type="common">Western balsam poplar</name>
    <name type="synonym">Populus balsamifera subsp. trichocarpa</name>
    <dbReference type="NCBI Taxonomy" id="3694"/>
    <lineage>
        <taxon>Eukaryota</taxon>
        <taxon>Viridiplantae</taxon>
        <taxon>Streptophyta</taxon>
        <taxon>Embryophyta</taxon>
        <taxon>Tracheophyta</taxon>
        <taxon>Spermatophyta</taxon>
        <taxon>Magnoliopsida</taxon>
        <taxon>eudicotyledons</taxon>
        <taxon>Gunneridae</taxon>
        <taxon>Pentapetalae</taxon>
        <taxon>rosids</taxon>
        <taxon>fabids</taxon>
        <taxon>Malpighiales</taxon>
        <taxon>Salicaceae</taxon>
        <taxon>Saliceae</taxon>
        <taxon>Populus</taxon>
    </lineage>
</organism>
<dbReference type="PROSITE" id="PS51194">
    <property type="entry name" value="HELICASE_CTER"/>
    <property type="match status" value="1"/>
</dbReference>
<dbReference type="InterPro" id="IPR056450">
    <property type="entry name" value="UBA_RAD5A"/>
</dbReference>
<evidence type="ECO:0000313" key="16">
    <source>
        <dbReference type="Proteomes" id="UP000006729"/>
    </source>
</evidence>
<dbReference type="InterPro" id="IPR013083">
    <property type="entry name" value="Znf_RING/FYVE/PHD"/>
</dbReference>
<keyword evidence="5" id="KW-0227">DNA damage</keyword>
<comment type="subcellular location">
    <subcellularLocation>
        <location evidence="1">Nucleus</location>
    </subcellularLocation>
</comment>
<keyword evidence="10" id="KW-0067">ATP-binding</keyword>
<dbReference type="Pfam" id="PF13920">
    <property type="entry name" value="zf-C3HC4_3"/>
    <property type="match status" value="1"/>
</dbReference>
<comment type="caution">
    <text evidence="15">The sequence shown here is derived from an EMBL/GenBank/DDBJ whole genome shotgun (WGS) entry which is preliminary data.</text>
</comment>
<dbReference type="InterPro" id="IPR014001">
    <property type="entry name" value="Helicase_ATP-bd"/>
</dbReference>
<evidence type="ECO:0000256" key="7">
    <source>
        <dbReference type="ARBA" id="ARBA00022801"/>
    </source>
</evidence>
<dbReference type="GO" id="GO:0004386">
    <property type="term" value="F:helicase activity"/>
    <property type="evidence" value="ECO:0007669"/>
    <property type="project" value="UniProtKB-KW"/>
</dbReference>
<protein>
    <recommendedName>
        <fullName evidence="17">SWI/SNF-related matrix-associated actin-dependent regulator of chromatin subfamily A member 3-like 2</fullName>
    </recommendedName>
</protein>
<evidence type="ECO:0008006" key="17">
    <source>
        <dbReference type="Google" id="ProtNLM"/>
    </source>
</evidence>
<gene>
    <name evidence="15" type="ORF">POPTR_004G169900v4</name>
</gene>
<evidence type="ECO:0000256" key="5">
    <source>
        <dbReference type="ARBA" id="ARBA00022763"/>
    </source>
</evidence>
<dbReference type="InterPro" id="IPR027417">
    <property type="entry name" value="P-loop_NTPase"/>
</dbReference>
<keyword evidence="4" id="KW-0547">Nucleotide-binding</keyword>
<name>A0A3N7EU74_POPTR</name>
<dbReference type="GO" id="GO:0008094">
    <property type="term" value="F:ATP-dependent activity, acting on DNA"/>
    <property type="evidence" value="ECO:0000318"/>
    <property type="project" value="GO_Central"/>
</dbReference>
<dbReference type="CDD" id="cd18008">
    <property type="entry name" value="DEXDc_SHPRH-like"/>
    <property type="match status" value="1"/>
</dbReference>
<dbReference type="AlphaFoldDB" id="A0A3N7EU74"/>
<dbReference type="PANTHER" id="PTHR45626">
    <property type="entry name" value="TRANSCRIPTION TERMINATION FACTOR 2-RELATED"/>
    <property type="match status" value="1"/>
</dbReference>
<dbReference type="InterPro" id="IPR049730">
    <property type="entry name" value="SNF2/RAD54-like_C"/>
</dbReference>
<evidence type="ECO:0000256" key="1">
    <source>
        <dbReference type="ARBA" id="ARBA00004123"/>
    </source>
</evidence>
<dbReference type="SUPFAM" id="SSF57850">
    <property type="entry name" value="RING/U-box"/>
    <property type="match status" value="1"/>
</dbReference>
<keyword evidence="12" id="KW-0234">DNA repair</keyword>
<dbReference type="InParanoid" id="A0A3N7EU74"/>
<dbReference type="GO" id="GO:0005524">
    <property type="term" value="F:ATP binding"/>
    <property type="evidence" value="ECO:0007669"/>
    <property type="project" value="UniProtKB-KW"/>
</dbReference>
<keyword evidence="6 14" id="KW-0863">Zinc-finger</keyword>
<dbReference type="Gene3D" id="3.40.50.10810">
    <property type="entry name" value="Tandem AAA-ATPase domain"/>
    <property type="match status" value="1"/>
</dbReference>
<keyword evidence="7" id="KW-0378">Hydrolase</keyword>
<dbReference type="PROSITE" id="PS51192">
    <property type="entry name" value="HELICASE_ATP_BIND_1"/>
    <property type="match status" value="1"/>
</dbReference>
<evidence type="ECO:0000256" key="6">
    <source>
        <dbReference type="ARBA" id="ARBA00022771"/>
    </source>
</evidence>
<dbReference type="Gene3D" id="3.40.50.300">
    <property type="entry name" value="P-loop containing nucleotide triphosphate hydrolases"/>
    <property type="match status" value="1"/>
</dbReference>
<keyword evidence="9" id="KW-0862">Zinc</keyword>
<dbReference type="InterPro" id="IPR038718">
    <property type="entry name" value="SNF2-like_sf"/>
</dbReference>
<dbReference type="FunCoup" id="A0A3N7EU74">
    <property type="interactions" value="1394"/>
</dbReference>
<keyword evidence="13" id="KW-0539">Nucleus</keyword>
<dbReference type="STRING" id="3694.A0A3N7EU74"/>
<dbReference type="OrthoDB" id="448448at2759"/>
<feature type="non-terminal residue" evidence="15">
    <location>
        <position position="1"/>
    </location>
</feature>
<dbReference type="SMART" id="SM00487">
    <property type="entry name" value="DEXDc"/>
    <property type="match status" value="1"/>
</dbReference>
<dbReference type="PANTHER" id="PTHR45626:SF45">
    <property type="entry name" value="DNA REPAIR PROTEIN RAD5A"/>
    <property type="match status" value="1"/>
</dbReference>
<dbReference type="InterPro" id="IPR050628">
    <property type="entry name" value="SNF2_RAD54_helicase_TF"/>
</dbReference>
<dbReference type="CDD" id="cd18793">
    <property type="entry name" value="SF2_C_SNF"/>
    <property type="match status" value="1"/>
</dbReference>
<evidence type="ECO:0000256" key="3">
    <source>
        <dbReference type="ARBA" id="ARBA00022723"/>
    </source>
</evidence>
<dbReference type="GO" id="GO:0008270">
    <property type="term" value="F:zinc ion binding"/>
    <property type="evidence" value="ECO:0007669"/>
    <property type="project" value="UniProtKB-KW"/>
</dbReference>
<sequence length="282" mass="31923">GQGEEVKSKSEAQVEIQEKLFIFFFYRPKVEKEEAHSPDNVQRLYLVLGPESSERPVEEKQSPHSGSKKGSSSKNGSEGGRGNQLINLNIEKEPLLRLTVMGRKSLPDQEYDTAATRGYRQKYPARALGEGIYRIPRHNNPGKRMHTHLVYRLELPSKDKEDEPQESLNIKREGSFIIHKNPDQHGGSPQFTGLQNKRKARFPAHLQGQFGHNKTVHADRPDMLNYERCELLVMGMELKTECEGDDDPASCSDLVKTLGETAPTSPLLEGVEKLVYKEQDFV</sequence>
<evidence type="ECO:0000256" key="9">
    <source>
        <dbReference type="ARBA" id="ARBA00022833"/>
    </source>
</evidence>
<keyword evidence="11" id="KW-0156">Chromatin regulator</keyword>
<dbReference type="InterPro" id="IPR001650">
    <property type="entry name" value="Helicase_C-like"/>
</dbReference>
<evidence type="ECO:0000256" key="12">
    <source>
        <dbReference type="ARBA" id="ARBA00023204"/>
    </source>
</evidence>
<dbReference type="SUPFAM" id="SSF52540">
    <property type="entry name" value="P-loop containing nucleoside triphosphate hydrolases"/>
    <property type="match status" value="2"/>
</dbReference>
<evidence type="ECO:0000256" key="13">
    <source>
        <dbReference type="ARBA" id="ARBA00023242"/>
    </source>
</evidence>
<dbReference type="GO" id="GO:0003676">
    <property type="term" value="F:nucleic acid binding"/>
    <property type="evidence" value="ECO:0007669"/>
    <property type="project" value="InterPro"/>
</dbReference>
<keyword evidence="16" id="KW-1185">Reference proteome</keyword>
<dbReference type="Pfam" id="PF08797">
    <property type="entry name" value="HIRAN"/>
    <property type="match status" value="1"/>
</dbReference>
<dbReference type="SMART" id="SM00184">
    <property type="entry name" value="RING"/>
    <property type="match status" value="1"/>
</dbReference>